<dbReference type="RefSeq" id="WP_388632569.1">
    <property type="nucleotide sequence ID" value="NZ_JBIAUT010000014.1"/>
</dbReference>
<dbReference type="EMBL" id="JBIAUT010000014">
    <property type="protein sequence ID" value="MFF4220222.1"/>
    <property type="molecule type" value="Genomic_DNA"/>
</dbReference>
<evidence type="ECO:0008006" key="3">
    <source>
        <dbReference type="Google" id="ProtNLM"/>
    </source>
</evidence>
<name>A0ABW6U805_9ACTN</name>
<proteinExistence type="predicted"/>
<gene>
    <name evidence="1" type="ORF">ACFYZM_28710</name>
</gene>
<dbReference type="Proteomes" id="UP001602123">
    <property type="component" value="Unassembled WGS sequence"/>
</dbReference>
<comment type="caution">
    <text evidence="1">The sequence shown here is derived from an EMBL/GenBank/DDBJ whole genome shotgun (WGS) entry which is preliminary data.</text>
</comment>
<reference evidence="1 2" key="1">
    <citation type="submission" date="2024-10" db="EMBL/GenBank/DDBJ databases">
        <title>The Natural Products Discovery Center: Release of the First 8490 Sequenced Strains for Exploring Actinobacteria Biosynthetic Diversity.</title>
        <authorList>
            <person name="Kalkreuter E."/>
            <person name="Kautsar S.A."/>
            <person name="Yang D."/>
            <person name="Bader C.D."/>
            <person name="Teijaro C.N."/>
            <person name="Fluegel L."/>
            <person name="Davis C.M."/>
            <person name="Simpson J.R."/>
            <person name="Lauterbach L."/>
            <person name="Steele A.D."/>
            <person name="Gui C."/>
            <person name="Meng S."/>
            <person name="Li G."/>
            <person name="Viehrig K."/>
            <person name="Ye F."/>
            <person name="Su P."/>
            <person name="Kiefer A.F."/>
            <person name="Nichols A."/>
            <person name="Cepeda A.J."/>
            <person name="Yan W."/>
            <person name="Fan B."/>
            <person name="Jiang Y."/>
            <person name="Adhikari A."/>
            <person name="Zheng C.-J."/>
            <person name="Schuster L."/>
            <person name="Cowan T.M."/>
            <person name="Smanski M.J."/>
            <person name="Chevrette M.G."/>
            <person name="De Carvalho L.P.S."/>
            <person name="Shen B."/>
        </authorList>
    </citation>
    <scope>NUCLEOTIDE SEQUENCE [LARGE SCALE GENOMIC DNA]</scope>
    <source>
        <strain evidence="1 2">NPDC001650</strain>
    </source>
</reference>
<keyword evidence="2" id="KW-1185">Reference proteome</keyword>
<protein>
    <recommendedName>
        <fullName evidence="3">Response regulatory domain-containing protein</fullName>
    </recommendedName>
</protein>
<evidence type="ECO:0000313" key="1">
    <source>
        <dbReference type="EMBL" id="MFF4220222.1"/>
    </source>
</evidence>
<evidence type="ECO:0000313" key="2">
    <source>
        <dbReference type="Proteomes" id="UP001602123"/>
    </source>
</evidence>
<organism evidence="1 2">
    <name type="scientific">Streptomyces nondiastaticus</name>
    <dbReference type="NCBI Taxonomy" id="3154512"/>
    <lineage>
        <taxon>Bacteria</taxon>
        <taxon>Bacillati</taxon>
        <taxon>Actinomycetota</taxon>
        <taxon>Actinomycetes</taxon>
        <taxon>Kitasatosporales</taxon>
        <taxon>Streptomycetaceae</taxon>
        <taxon>Streptomyces</taxon>
    </lineage>
</organism>
<accession>A0ABW6U805</accession>
<sequence>MRLLVVDDERRLTRLLCGGPVVQGFAVDLAHGGREGLRLVTVRTGDSHVAAAHRRGRRGPVRVSALRRRAGAPSGRRTIRAVCGAVHRPATEEVRP</sequence>